<evidence type="ECO:0000256" key="1">
    <source>
        <dbReference type="ARBA" id="ARBA00022801"/>
    </source>
</evidence>
<evidence type="ECO:0000259" key="2">
    <source>
        <dbReference type="Pfam" id="PF03959"/>
    </source>
</evidence>
<name>A0A8E2EGW5_9PEZI</name>
<dbReference type="GO" id="GO:0016787">
    <property type="term" value="F:hydrolase activity"/>
    <property type="evidence" value="ECO:0007669"/>
    <property type="project" value="UniProtKB-KW"/>
</dbReference>
<reference evidence="3 4" key="1">
    <citation type="journal article" date="2016" name="Nat. Commun.">
        <title>Ectomycorrhizal ecology is imprinted in the genome of the dominant symbiotic fungus Cenococcum geophilum.</title>
        <authorList>
            <consortium name="DOE Joint Genome Institute"/>
            <person name="Peter M."/>
            <person name="Kohler A."/>
            <person name="Ohm R.A."/>
            <person name="Kuo A."/>
            <person name="Krutzmann J."/>
            <person name="Morin E."/>
            <person name="Arend M."/>
            <person name="Barry K.W."/>
            <person name="Binder M."/>
            <person name="Choi C."/>
            <person name="Clum A."/>
            <person name="Copeland A."/>
            <person name="Grisel N."/>
            <person name="Haridas S."/>
            <person name="Kipfer T."/>
            <person name="LaButti K."/>
            <person name="Lindquist E."/>
            <person name="Lipzen A."/>
            <person name="Maire R."/>
            <person name="Meier B."/>
            <person name="Mihaltcheva S."/>
            <person name="Molinier V."/>
            <person name="Murat C."/>
            <person name="Poggeler S."/>
            <person name="Quandt C.A."/>
            <person name="Sperisen C."/>
            <person name="Tritt A."/>
            <person name="Tisserant E."/>
            <person name="Crous P.W."/>
            <person name="Henrissat B."/>
            <person name="Nehls U."/>
            <person name="Egli S."/>
            <person name="Spatafora J.W."/>
            <person name="Grigoriev I.V."/>
            <person name="Martin F.M."/>
        </authorList>
    </citation>
    <scope>NUCLEOTIDE SEQUENCE [LARGE SCALE GENOMIC DNA]</scope>
    <source>
        <strain evidence="3 4">CBS 459.81</strain>
    </source>
</reference>
<evidence type="ECO:0000313" key="4">
    <source>
        <dbReference type="Proteomes" id="UP000250266"/>
    </source>
</evidence>
<dbReference type="InterPro" id="IPR005645">
    <property type="entry name" value="FSH-like_dom"/>
</dbReference>
<dbReference type="GO" id="GO:0019748">
    <property type="term" value="P:secondary metabolic process"/>
    <property type="evidence" value="ECO:0007669"/>
    <property type="project" value="TreeGrafter"/>
</dbReference>
<dbReference type="SUPFAM" id="SSF53474">
    <property type="entry name" value="alpha/beta-Hydrolases"/>
    <property type="match status" value="1"/>
</dbReference>
<dbReference type="GO" id="GO:0005634">
    <property type="term" value="C:nucleus"/>
    <property type="evidence" value="ECO:0007669"/>
    <property type="project" value="TreeGrafter"/>
</dbReference>
<dbReference type="AlphaFoldDB" id="A0A8E2EGW5"/>
<dbReference type="OrthoDB" id="2094269at2759"/>
<protein>
    <recommendedName>
        <fullName evidence="2">Serine hydrolase domain-containing protein</fullName>
    </recommendedName>
</protein>
<keyword evidence="4" id="KW-1185">Reference proteome</keyword>
<dbReference type="Pfam" id="PF03959">
    <property type="entry name" value="FSH1"/>
    <property type="match status" value="1"/>
</dbReference>
<dbReference type="PANTHER" id="PTHR48070">
    <property type="entry name" value="ESTERASE OVCA2"/>
    <property type="match status" value="1"/>
</dbReference>
<dbReference type="Proteomes" id="UP000250266">
    <property type="component" value="Unassembled WGS sequence"/>
</dbReference>
<dbReference type="PANTHER" id="PTHR48070:SF7">
    <property type="entry name" value="SERINE HYDROLASE FSH DOMAIN-CONTAINING PROTEIN-RELATED"/>
    <property type="match status" value="1"/>
</dbReference>
<keyword evidence="1" id="KW-0378">Hydrolase</keyword>
<dbReference type="InterPro" id="IPR029058">
    <property type="entry name" value="AB_hydrolase_fold"/>
</dbReference>
<dbReference type="EMBL" id="KV744857">
    <property type="protein sequence ID" value="OCK83580.1"/>
    <property type="molecule type" value="Genomic_DNA"/>
</dbReference>
<sequence length="212" mass="23548">MRILCLHGMGTNSEILATQTEMIRSLLPAHYEYVFIDGEKPYDAPEQVRDFFPGPYLCYHPAPTPSAVLEAQEMVEEALESEGPFDGVIGFSQGAALAASIMLHRSMAFETLPFRFAIFLCSGLPFSPLPSTVRRMHPQLDQARIDIPTADMYGKQDTEYYDQSKNLVKFCNPASCFTVEHPGGHEVPRSARLVRDVAGAIKKVVQSLELGH</sequence>
<dbReference type="GO" id="GO:0005737">
    <property type="term" value="C:cytoplasm"/>
    <property type="evidence" value="ECO:0007669"/>
    <property type="project" value="TreeGrafter"/>
</dbReference>
<gene>
    <name evidence="3" type="ORF">K432DRAFT_290762</name>
</gene>
<dbReference type="Gene3D" id="3.40.50.1820">
    <property type="entry name" value="alpha/beta hydrolase"/>
    <property type="match status" value="1"/>
</dbReference>
<dbReference type="InterPro" id="IPR050593">
    <property type="entry name" value="LovG"/>
</dbReference>
<proteinExistence type="predicted"/>
<evidence type="ECO:0000313" key="3">
    <source>
        <dbReference type="EMBL" id="OCK83580.1"/>
    </source>
</evidence>
<feature type="domain" description="Serine hydrolase" evidence="2">
    <location>
        <begin position="1"/>
        <end position="195"/>
    </location>
</feature>
<accession>A0A8E2EGW5</accession>
<organism evidence="3 4">
    <name type="scientific">Lepidopterella palustris CBS 459.81</name>
    <dbReference type="NCBI Taxonomy" id="1314670"/>
    <lineage>
        <taxon>Eukaryota</taxon>
        <taxon>Fungi</taxon>
        <taxon>Dikarya</taxon>
        <taxon>Ascomycota</taxon>
        <taxon>Pezizomycotina</taxon>
        <taxon>Dothideomycetes</taxon>
        <taxon>Pleosporomycetidae</taxon>
        <taxon>Mytilinidiales</taxon>
        <taxon>Argynnaceae</taxon>
        <taxon>Lepidopterella</taxon>
    </lineage>
</organism>